<organism evidence="1 2">
    <name type="scientific">Pseudomonas syringae</name>
    <dbReference type="NCBI Taxonomy" id="317"/>
    <lineage>
        <taxon>Bacteria</taxon>
        <taxon>Pseudomonadati</taxon>
        <taxon>Pseudomonadota</taxon>
        <taxon>Gammaproteobacteria</taxon>
        <taxon>Pseudomonadales</taxon>
        <taxon>Pseudomonadaceae</taxon>
        <taxon>Pseudomonas</taxon>
    </lineage>
</organism>
<sequence>MCNSHRRSVTRSARKADPVLAQPIVPVADEVDGLIKTADLDRDVVVNFPVWDGADFMDRYVLARDGAEIGTPKNLDPVPPVGTILTLEIPVATELTEDGLHSYTYLVSSFPGGNGSHSPEVTVLIDRTPPGAHQLGHMDFPDEAKDGLTAAELNDMGNVLTGQILGYTGLSRGDVIKTYWGDVAGPEVELQGDEDGSQPIEVLFDKAFLTSLGNSAGATFYRVMDRAGNLSGESRKLTIPLFLTEITPDLPPPVIDAFDGTIDYNEAKAGVEVKIPTSDVLEEGDEIVLNWGSQAIGPYPIAPGDIGEPFVLIFDVAYETIELAGDGLRQLKYDVVRNSQIVGFSEQLEVNVNVELPVPGNLDKPTIRGASSIPSNEDNFIDVEDFELNATIIINWNSGFKAAQIINIYWGGQEVLAAPYVITNTDVAAGRSLLLTALNSKFKPVGAGNDIRVFYTVASTGNPNASTSPEQSIIVQSKDELPGGPDGPDAPEFTALNENGAINVELSVNGAPVFIKPYTNIASGQTIVFTYEAYNKLVGGEQKFIWTHTSLPLSEEEATAGYNFAVPLAQLTNHCYGHAEAFFQVQSDKGQGNSKRASVFVDLRVAGVCS</sequence>
<protein>
    <submittedName>
        <fullName evidence="1">Uncharacterized protein</fullName>
    </submittedName>
</protein>
<reference evidence="1 2" key="1">
    <citation type="submission" date="2015-07" db="EMBL/GenBank/DDBJ databases">
        <title>Draft genome sequence of a diazotrophic, plant growth-promoting rhizobacterium of the Pseudomonas syringae complex.</title>
        <authorList>
            <person name="Patten C.L."/>
            <person name="Jeong H."/>
        </authorList>
    </citation>
    <scope>NUCLEOTIDE SEQUENCE [LARGE SCALE GENOMIC DNA]</scope>
    <source>
        <strain evidence="1 2">GR12-2</strain>
    </source>
</reference>
<evidence type="ECO:0000313" key="1">
    <source>
        <dbReference type="EMBL" id="OCR21807.1"/>
    </source>
</evidence>
<dbReference type="OrthoDB" id="7004795at2"/>
<comment type="caution">
    <text evidence="1">The sequence shown here is derived from an EMBL/GenBank/DDBJ whole genome shotgun (WGS) entry which is preliminary data.</text>
</comment>
<dbReference type="PATRIC" id="fig|317.243.peg.2195"/>
<name>A0A1C7YYF9_PSESX</name>
<dbReference type="RefSeq" id="WP_065836319.1">
    <property type="nucleotide sequence ID" value="NZ_LGSI01000073.1"/>
</dbReference>
<dbReference type="EMBL" id="LGSI01000073">
    <property type="protein sequence ID" value="OCR21807.1"/>
    <property type="molecule type" value="Genomic_DNA"/>
</dbReference>
<evidence type="ECO:0000313" key="2">
    <source>
        <dbReference type="Proteomes" id="UP000093104"/>
    </source>
</evidence>
<gene>
    <name evidence="1" type="ORF">AFK24_27960</name>
</gene>
<accession>A0A1C7YYF9</accession>
<dbReference type="AlphaFoldDB" id="A0A1C7YYF9"/>
<proteinExistence type="predicted"/>
<dbReference type="Proteomes" id="UP000093104">
    <property type="component" value="Unassembled WGS sequence"/>
</dbReference>